<comment type="caution">
    <text evidence="1">The sequence shown here is derived from an EMBL/GenBank/DDBJ whole genome shotgun (WGS) entry which is preliminary data.</text>
</comment>
<proteinExistence type="predicted"/>
<evidence type="ECO:0000313" key="1">
    <source>
        <dbReference type="EMBL" id="MFE8703895.1"/>
    </source>
</evidence>
<dbReference type="RefSeq" id="WP_389364809.1">
    <property type="nucleotide sequence ID" value="NZ_JBIACK010000021.1"/>
</dbReference>
<protein>
    <submittedName>
        <fullName evidence="1">Uncharacterized protein</fullName>
    </submittedName>
</protein>
<organism evidence="1 2">
    <name type="scientific">Cytobacillus spartinae</name>
    <dbReference type="NCBI Taxonomy" id="3299023"/>
    <lineage>
        <taxon>Bacteria</taxon>
        <taxon>Bacillati</taxon>
        <taxon>Bacillota</taxon>
        <taxon>Bacilli</taxon>
        <taxon>Bacillales</taxon>
        <taxon>Bacillaceae</taxon>
        <taxon>Cytobacillus</taxon>
    </lineage>
</organism>
<gene>
    <name evidence="1" type="ORF">ACFYKX_25315</name>
</gene>
<name>A0ABW6KKZ0_9BACI</name>
<sequence>MDVKTLLIPPKIPKRLLKYHFIQTSKANLSSNREKVLLNGVLKEGSLVSFMFNNKRIRGLCVRVYDKGTINVKNKYLRKNKRKDTLGKKVTNIFYTNEVISPCTVKELFAIKRIKENDNEVLTEFFLVERKDIIEHFLFNNEYFAFYLTRIINEWSYSEIKLEMVFSEMTTNETLTFSAGYNPEENKIILCLPSLYQHCHEQYIYNGLYPIEALSIVIAHELGHSEIQYTESFFKLKNRLKRLNNQHSNLVKEINHISPLLPGKEILKLQELQNKIKKLNTHYFFFLLEYELEAFEKGRKYIPDYYMTYYEIDNYRNFYSYIKALKHNIDGSNIPLIYNL</sequence>
<dbReference type="EMBL" id="JBIACK010000021">
    <property type="protein sequence ID" value="MFE8703895.1"/>
    <property type="molecule type" value="Genomic_DNA"/>
</dbReference>
<dbReference type="Proteomes" id="UP001601059">
    <property type="component" value="Unassembled WGS sequence"/>
</dbReference>
<keyword evidence="2" id="KW-1185">Reference proteome</keyword>
<accession>A0ABW6KKZ0</accession>
<evidence type="ECO:0000313" key="2">
    <source>
        <dbReference type="Proteomes" id="UP001601059"/>
    </source>
</evidence>
<reference evidence="1 2" key="1">
    <citation type="submission" date="2024-08" db="EMBL/GenBank/DDBJ databases">
        <title>Two novel Cytobacillus novel species.</title>
        <authorList>
            <person name="Liu G."/>
        </authorList>
    </citation>
    <scope>NUCLEOTIDE SEQUENCE [LARGE SCALE GENOMIC DNA]</scope>
    <source>
        <strain evidence="1 2">FJAT-54145</strain>
    </source>
</reference>